<dbReference type="InterPro" id="IPR013328">
    <property type="entry name" value="6PGD_dom2"/>
</dbReference>
<dbReference type="PRINTS" id="PR00084">
    <property type="entry name" value="MTLDHDRGNASE"/>
</dbReference>
<dbReference type="SUPFAM" id="SSF48179">
    <property type="entry name" value="6-phosphogluconate dehydrogenase C-terminal domain-like"/>
    <property type="match status" value="1"/>
</dbReference>
<dbReference type="EMBL" id="LBIC01000005">
    <property type="protein sequence ID" value="KKW91786.1"/>
    <property type="molecule type" value="Genomic_DNA"/>
</dbReference>
<proteinExistence type="predicted"/>
<dbReference type="Gene3D" id="3.40.50.720">
    <property type="entry name" value="NAD(P)-binding Rossmann-like Domain"/>
    <property type="match status" value="1"/>
</dbReference>
<keyword evidence="1" id="KW-0560">Oxidoreductase</keyword>
<feature type="domain" description="Mannitol dehydrogenase C-terminal" evidence="3">
    <location>
        <begin position="284"/>
        <end position="467"/>
    </location>
</feature>
<protein>
    <submittedName>
        <fullName evidence="4">Dioxygenase</fullName>
    </submittedName>
</protein>
<dbReference type="GO" id="GO:0051213">
    <property type="term" value="F:dioxygenase activity"/>
    <property type="evidence" value="ECO:0007669"/>
    <property type="project" value="UniProtKB-KW"/>
</dbReference>
<evidence type="ECO:0000313" key="4">
    <source>
        <dbReference type="EMBL" id="KKW91786.1"/>
    </source>
</evidence>
<dbReference type="PATRIC" id="fig|56193.3.peg.2439"/>
<dbReference type="InterPro" id="IPR036291">
    <property type="entry name" value="NAD(P)-bd_dom_sf"/>
</dbReference>
<organism evidence="4 5">
    <name type="scientific">Sphingobium chungbukense</name>
    <dbReference type="NCBI Taxonomy" id="56193"/>
    <lineage>
        <taxon>Bacteria</taxon>
        <taxon>Pseudomonadati</taxon>
        <taxon>Pseudomonadota</taxon>
        <taxon>Alphaproteobacteria</taxon>
        <taxon>Sphingomonadales</taxon>
        <taxon>Sphingomonadaceae</taxon>
        <taxon>Sphingobium</taxon>
    </lineage>
</organism>
<gene>
    <name evidence="4" type="ORF">YP76_11735</name>
</gene>
<comment type="caution">
    <text evidence="4">The sequence shown here is derived from an EMBL/GenBank/DDBJ whole genome shotgun (WGS) entry which is preliminary data.</text>
</comment>
<sequence length="490" mass="52563">MNRLSSATLDRLPADVVRPGYDRAEVRCGVVHLGIGAFHRAHQAAIFDDALNAGDLRWGIVGASLRSVQVRDQMAPQDGLYTMLVRDGVSEQARIIGAVQRVIVAPEDPRALLDALASPDTHIVTLTVTEKGYKLDPATGALIEDDPQLVADIASLARPQTAPGYLVAALAMRKAAGLPPFTAISCDNLPHNGARLRGAVLDLARRHDPALTDWIAERGAFPQTMVDRIVPATTGEDVAALTTRFGIVDQAMVKTEPFLQWVIEDRFCGPRPAFGSGVQLTAAVAPWEEAKLRLLNGAHSGIAYLGGLAGMEHVHEVLALPQARAFVDALWDEAQTTLSPPPELDIAAYRDALMARFDNPTLRHRTRQIAMDGSQKLPQRLLAPIMARLGTGQGIAALSLGFAAWVRWQAGQDDLGQVHEVDDPLADEIAASLADAVTTEERVAAILRFDAVVPPALASNTAFRAALVRWLTILETQGALAALATFHGET</sequence>
<dbReference type="PANTHER" id="PTHR43362:SF1">
    <property type="entry name" value="MANNITOL DEHYDROGENASE 2-RELATED"/>
    <property type="match status" value="1"/>
</dbReference>
<dbReference type="SUPFAM" id="SSF51735">
    <property type="entry name" value="NAD(P)-binding Rossmann-fold domains"/>
    <property type="match status" value="1"/>
</dbReference>
<dbReference type="Pfam" id="PF01232">
    <property type="entry name" value="Mannitol_dh"/>
    <property type="match status" value="1"/>
</dbReference>
<evidence type="ECO:0000259" key="3">
    <source>
        <dbReference type="Pfam" id="PF08125"/>
    </source>
</evidence>
<feature type="domain" description="Mannitol dehydrogenase N-terminal" evidence="2">
    <location>
        <begin position="29"/>
        <end position="273"/>
    </location>
</feature>
<evidence type="ECO:0000256" key="1">
    <source>
        <dbReference type="ARBA" id="ARBA00023002"/>
    </source>
</evidence>
<name>A0A0M3AS88_9SPHN</name>
<evidence type="ECO:0000259" key="2">
    <source>
        <dbReference type="Pfam" id="PF01232"/>
    </source>
</evidence>
<accession>A0A0M3AS88</accession>
<dbReference type="InterPro" id="IPR050988">
    <property type="entry name" value="Mannitol_DH/Oxidoreductase"/>
</dbReference>
<dbReference type="InterPro" id="IPR008927">
    <property type="entry name" value="6-PGluconate_DH-like_C_sf"/>
</dbReference>
<dbReference type="GO" id="GO:0016616">
    <property type="term" value="F:oxidoreductase activity, acting on the CH-OH group of donors, NAD or NADP as acceptor"/>
    <property type="evidence" value="ECO:0007669"/>
    <property type="project" value="TreeGrafter"/>
</dbReference>
<dbReference type="RefSeq" id="WP_046763795.1">
    <property type="nucleotide sequence ID" value="NZ_LBIC01000005.1"/>
</dbReference>
<evidence type="ECO:0000313" key="5">
    <source>
        <dbReference type="Proteomes" id="UP000033874"/>
    </source>
</evidence>
<keyword evidence="4" id="KW-0223">Dioxygenase</keyword>
<dbReference type="Pfam" id="PF08125">
    <property type="entry name" value="Mannitol_dh_C"/>
    <property type="match status" value="1"/>
</dbReference>
<dbReference type="STRING" id="56193.YP76_11735"/>
<dbReference type="Gene3D" id="1.10.1040.10">
    <property type="entry name" value="N-(1-d-carboxylethyl)-l-norvaline Dehydrogenase, domain 2"/>
    <property type="match status" value="1"/>
</dbReference>
<dbReference type="PANTHER" id="PTHR43362">
    <property type="entry name" value="MANNITOL DEHYDROGENASE DSF1-RELATED"/>
    <property type="match status" value="1"/>
</dbReference>
<dbReference type="InterPro" id="IPR013118">
    <property type="entry name" value="Mannitol_DH_C"/>
</dbReference>
<dbReference type="AlphaFoldDB" id="A0A0M3AS88"/>
<dbReference type="InterPro" id="IPR000669">
    <property type="entry name" value="Mannitol_DH"/>
</dbReference>
<dbReference type="InterPro" id="IPR013131">
    <property type="entry name" value="Mannitol_DH_N"/>
</dbReference>
<dbReference type="Proteomes" id="UP000033874">
    <property type="component" value="Unassembled WGS sequence"/>
</dbReference>
<keyword evidence="5" id="KW-1185">Reference proteome</keyword>
<reference evidence="4 5" key="1">
    <citation type="submission" date="2015-04" db="EMBL/GenBank/DDBJ databases">
        <title>Genome sequence of aromatic hydrocarbons-degrading Sphingobium chungbukense DJ77.</title>
        <authorList>
            <person name="Kim Y.-C."/>
            <person name="Chae J.-C."/>
        </authorList>
    </citation>
    <scope>NUCLEOTIDE SEQUENCE [LARGE SCALE GENOMIC DNA]</scope>
    <source>
        <strain evidence="4 5">DJ77</strain>
    </source>
</reference>